<evidence type="ECO:0000313" key="2">
    <source>
        <dbReference type="EMBL" id="CEK61202.1"/>
    </source>
</evidence>
<evidence type="ECO:0000256" key="1">
    <source>
        <dbReference type="SAM" id="Phobius"/>
    </source>
</evidence>
<protein>
    <submittedName>
        <fullName evidence="2">Uncharacterized protein</fullName>
    </submittedName>
</protein>
<dbReference type="EMBL" id="HACG01014337">
    <property type="protein sequence ID" value="CEK61202.1"/>
    <property type="molecule type" value="Transcribed_RNA"/>
</dbReference>
<sequence>SPIRDQSTELQKNSGFNLFMQQFFAMFLKRVLHTLRNKLVTITQLVIPLFFTVMGIVVLKTLPSLKDSPPLILSADNFGTNYIPYASGFLEGSIMAKFYAKLFQNMPSVHAINVNHQHGYENDTDLIRYLAAKGTESVGTYNLRYMVAADFNNSNSTYNATATAFFNNQAYHSIAISLGAVFNGLLQYFRNSSVYNIETINHPLPRLAANKIQDDRDGKDFTGFIL</sequence>
<keyword evidence="1" id="KW-0812">Transmembrane</keyword>
<proteinExistence type="predicted"/>
<accession>A0A0B6YYJ6</accession>
<organism evidence="2">
    <name type="scientific">Arion vulgaris</name>
    <dbReference type="NCBI Taxonomy" id="1028688"/>
    <lineage>
        <taxon>Eukaryota</taxon>
        <taxon>Metazoa</taxon>
        <taxon>Spiralia</taxon>
        <taxon>Lophotrochozoa</taxon>
        <taxon>Mollusca</taxon>
        <taxon>Gastropoda</taxon>
        <taxon>Heterobranchia</taxon>
        <taxon>Euthyneura</taxon>
        <taxon>Panpulmonata</taxon>
        <taxon>Eupulmonata</taxon>
        <taxon>Stylommatophora</taxon>
        <taxon>Helicina</taxon>
        <taxon>Arionoidea</taxon>
        <taxon>Arionidae</taxon>
        <taxon>Arion</taxon>
    </lineage>
</organism>
<dbReference type="AlphaFoldDB" id="A0A0B6YYJ6"/>
<keyword evidence="1" id="KW-1133">Transmembrane helix</keyword>
<feature type="transmembrane region" description="Helical" evidence="1">
    <location>
        <begin position="39"/>
        <end position="62"/>
    </location>
</feature>
<feature type="non-terminal residue" evidence="2">
    <location>
        <position position="226"/>
    </location>
</feature>
<gene>
    <name evidence="2" type="primary">ORF41599</name>
</gene>
<keyword evidence="1" id="KW-0472">Membrane</keyword>
<reference evidence="2" key="1">
    <citation type="submission" date="2014-12" db="EMBL/GenBank/DDBJ databases">
        <title>Insight into the proteome of Arion vulgaris.</title>
        <authorList>
            <person name="Aradska J."/>
            <person name="Bulat T."/>
            <person name="Smidak R."/>
            <person name="Sarate P."/>
            <person name="Gangsoo J."/>
            <person name="Sialana F."/>
            <person name="Bilban M."/>
            <person name="Lubec G."/>
        </authorList>
    </citation>
    <scope>NUCLEOTIDE SEQUENCE</scope>
    <source>
        <tissue evidence="2">Skin</tissue>
    </source>
</reference>
<feature type="non-terminal residue" evidence="2">
    <location>
        <position position="1"/>
    </location>
</feature>
<name>A0A0B6YYJ6_9EUPU</name>